<organism evidence="1 2">
    <name type="scientific">Vitis vinifera</name>
    <name type="common">Grape</name>
    <dbReference type="NCBI Taxonomy" id="29760"/>
    <lineage>
        <taxon>Eukaryota</taxon>
        <taxon>Viridiplantae</taxon>
        <taxon>Streptophyta</taxon>
        <taxon>Embryophyta</taxon>
        <taxon>Tracheophyta</taxon>
        <taxon>Spermatophyta</taxon>
        <taxon>Magnoliopsida</taxon>
        <taxon>eudicotyledons</taxon>
        <taxon>Gunneridae</taxon>
        <taxon>Pentapetalae</taxon>
        <taxon>rosids</taxon>
        <taxon>Vitales</taxon>
        <taxon>Vitaceae</taxon>
        <taxon>Viteae</taxon>
        <taxon>Vitis</taxon>
    </lineage>
</organism>
<evidence type="ECO:0000313" key="2">
    <source>
        <dbReference type="Proteomes" id="UP000288805"/>
    </source>
</evidence>
<comment type="caution">
    <text evidence="1">The sequence shown here is derived from an EMBL/GenBank/DDBJ whole genome shotgun (WGS) entry which is preliminary data.</text>
</comment>
<reference evidence="1 2" key="1">
    <citation type="journal article" date="2018" name="PLoS Genet.">
        <title>Population sequencing reveals clonal diversity and ancestral inbreeding in the grapevine cultivar Chardonnay.</title>
        <authorList>
            <person name="Roach M.J."/>
            <person name="Johnson D.L."/>
            <person name="Bohlmann J."/>
            <person name="van Vuuren H.J."/>
            <person name="Jones S.J."/>
            <person name="Pretorius I.S."/>
            <person name="Schmidt S.A."/>
            <person name="Borneman A.R."/>
        </authorList>
    </citation>
    <scope>NUCLEOTIDE SEQUENCE [LARGE SCALE GENOMIC DNA]</scope>
    <source>
        <strain evidence="2">cv. Chardonnay</strain>
        <tissue evidence="1">Leaf</tissue>
    </source>
</reference>
<dbReference type="AlphaFoldDB" id="A0A438BWC6"/>
<name>A0A438BWC6_VITVI</name>
<dbReference type="Proteomes" id="UP000288805">
    <property type="component" value="Unassembled WGS sequence"/>
</dbReference>
<proteinExistence type="predicted"/>
<accession>A0A438BWC6</accession>
<dbReference type="OrthoDB" id="514967at2759"/>
<sequence length="157" mass="17488">MVSFSAANKLMTGRFAYLSSPTGRALSLLSSKSDSWVSSAELSLRSSAALRELIAENRAAILARQLILDRDWHWHHHGMEDSGGEQPGSDSLMPHQHQMFPGSRSWERFHEANGHVTLDLMQAPSSAFGLLSVREKSKEEEEECSELWNSLEGTHVV</sequence>
<evidence type="ECO:0000313" key="1">
    <source>
        <dbReference type="EMBL" id="RVW15197.1"/>
    </source>
</evidence>
<gene>
    <name evidence="1" type="ORF">CK203_090666</name>
</gene>
<dbReference type="EMBL" id="QGNW01002604">
    <property type="protein sequence ID" value="RVW15197.1"/>
    <property type="molecule type" value="Genomic_DNA"/>
</dbReference>
<protein>
    <submittedName>
        <fullName evidence="1">Uncharacterized protein</fullName>
    </submittedName>
</protein>